<organism evidence="10 11">
    <name type="scientific">Klenkia marina</name>
    <dbReference type="NCBI Taxonomy" id="1960309"/>
    <lineage>
        <taxon>Bacteria</taxon>
        <taxon>Bacillati</taxon>
        <taxon>Actinomycetota</taxon>
        <taxon>Actinomycetes</taxon>
        <taxon>Geodermatophilales</taxon>
        <taxon>Geodermatophilaceae</taxon>
        <taxon>Klenkia</taxon>
    </lineage>
</organism>
<dbReference type="Pfam" id="PF16916">
    <property type="entry name" value="ZT_dimer"/>
    <property type="match status" value="1"/>
</dbReference>
<dbReference type="RefSeq" id="WP_092805053.1">
    <property type="nucleotide sequence ID" value="NZ_FMUH01000004.1"/>
</dbReference>
<feature type="domain" description="Cation efflux protein cytoplasmic" evidence="9">
    <location>
        <begin position="255"/>
        <end position="326"/>
    </location>
</feature>
<evidence type="ECO:0000256" key="7">
    <source>
        <dbReference type="SAM" id="Phobius"/>
    </source>
</evidence>
<dbReference type="InterPro" id="IPR002524">
    <property type="entry name" value="Cation_efflux"/>
</dbReference>
<evidence type="ECO:0000256" key="5">
    <source>
        <dbReference type="ARBA" id="ARBA00023136"/>
    </source>
</evidence>
<protein>
    <submittedName>
        <fullName evidence="10">Cation diffusion facilitator family transporter</fullName>
    </submittedName>
</protein>
<dbReference type="Gene3D" id="3.30.70.1350">
    <property type="entry name" value="Cation efflux protein, cytoplasmic domain"/>
    <property type="match status" value="1"/>
</dbReference>
<dbReference type="SUPFAM" id="SSF160240">
    <property type="entry name" value="Cation efflux protein cytoplasmic domain-like"/>
    <property type="match status" value="1"/>
</dbReference>
<keyword evidence="5 7" id="KW-0472">Membrane</keyword>
<dbReference type="GO" id="GO:0016020">
    <property type="term" value="C:membrane"/>
    <property type="evidence" value="ECO:0007669"/>
    <property type="project" value="UniProtKB-SubCell"/>
</dbReference>
<dbReference type="STRING" id="1960309.SAMN03159343_2653"/>
<dbReference type="OrthoDB" id="9806522at2"/>
<feature type="transmembrane region" description="Helical" evidence="7">
    <location>
        <begin position="220"/>
        <end position="239"/>
    </location>
</feature>
<evidence type="ECO:0000259" key="8">
    <source>
        <dbReference type="Pfam" id="PF01545"/>
    </source>
</evidence>
<comment type="subcellular location">
    <subcellularLocation>
        <location evidence="1">Membrane</location>
        <topology evidence="1">Multi-pass membrane protein</topology>
    </subcellularLocation>
</comment>
<dbReference type="PANTHER" id="PTHR13414:SF9">
    <property type="entry name" value="PROTON-COUPLED ZINC ANTIPORTER SLC30A9, MITOCHONDRIAL"/>
    <property type="match status" value="1"/>
</dbReference>
<dbReference type="Pfam" id="PF01545">
    <property type="entry name" value="Cation_efflux"/>
    <property type="match status" value="1"/>
</dbReference>
<feature type="transmembrane region" description="Helical" evidence="7">
    <location>
        <begin position="35"/>
        <end position="57"/>
    </location>
</feature>
<dbReference type="Proteomes" id="UP000198981">
    <property type="component" value="Unassembled WGS sequence"/>
</dbReference>
<dbReference type="InterPro" id="IPR058533">
    <property type="entry name" value="Cation_efflux_TM"/>
</dbReference>
<dbReference type="NCBIfam" id="TIGR01297">
    <property type="entry name" value="CDF"/>
    <property type="match status" value="1"/>
</dbReference>
<evidence type="ECO:0000256" key="6">
    <source>
        <dbReference type="SAM" id="MobiDB-lite"/>
    </source>
</evidence>
<feature type="transmembrane region" description="Helical" evidence="7">
    <location>
        <begin position="195"/>
        <end position="214"/>
    </location>
</feature>
<dbReference type="InterPro" id="IPR027469">
    <property type="entry name" value="Cation_efflux_TMD_sf"/>
</dbReference>
<proteinExistence type="predicted"/>
<reference evidence="11" key="1">
    <citation type="submission" date="2016-10" db="EMBL/GenBank/DDBJ databases">
        <authorList>
            <person name="Varghese N."/>
            <person name="Submissions S."/>
        </authorList>
    </citation>
    <scope>NUCLEOTIDE SEQUENCE [LARGE SCALE GENOMIC DNA]</scope>
    <source>
        <strain evidence="11">DSM 45722</strain>
    </source>
</reference>
<dbReference type="Gene3D" id="1.20.1510.10">
    <property type="entry name" value="Cation efflux protein transmembrane domain"/>
    <property type="match status" value="1"/>
</dbReference>
<feature type="compositionally biased region" description="Gly residues" evidence="6">
    <location>
        <begin position="20"/>
        <end position="29"/>
    </location>
</feature>
<keyword evidence="4 7" id="KW-1133">Transmembrane helix</keyword>
<evidence type="ECO:0000256" key="4">
    <source>
        <dbReference type="ARBA" id="ARBA00022989"/>
    </source>
</evidence>
<dbReference type="InterPro" id="IPR027470">
    <property type="entry name" value="Cation_efflux_CTD"/>
</dbReference>
<feature type="compositionally biased region" description="Pro residues" evidence="6">
    <location>
        <begin position="1"/>
        <end position="11"/>
    </location>
</feature>
<evidence type="ECO:0000259" key="9">
    <source>
        <dbReference type="Pfam" id="PF16916"/>
    </source>
</evidence>
<dbReference type="PANTHER" id="PTHR13414">
    <property type="entry name" value="HUEL-CATION TRANSPORTER"/>
    <property type="match status" value="1"/>
</dbReference>
<evidence type="ECO:0000256" key="3">
    <source>
        <dbReference type="ARBA" id="ARBA00022692"/>
    </source>
</evidence>
<evidence type="ECO:0000313" key="11">
    <source>
        <dbReference type="Proteomes" id="UP000198981"/>
    </source>
</evidence>
<evidence type="ECO:0000256" key="1">
    <source>
        <dbReference type="ARBA" id="ARBA00004141"/>
    </source>
</evidence>
<feature type="transmembrane region" description="Helical" evidence="7">
    <location>
        <begin position="104"/>
        <end position="124"/>
    </location>
</feature>
<evidence type="ECO:0000313" key="10">
    <source>
        <dbReference type="EMBL" id="SCX51894.1"/>
    </source>
</evidence>
<gene>
    <name evidence="10" type="ORF">SAMN03159343_2653</name>
</gene>
<dbReference type="SUPFAM" id="SSF161111">
    <property type="entry name" value="Cation efflux protein transmembrane domain-like"/>
    <property type="match status" value="1"/>
</dbReference>
<dbReference type="AlphaFoldDB" id="A0A1G4YEV6"/>
<dbReference type="GO" id="GO:0008324">
    <property type="term" value="F:monoatomic cation transmembrane transporter activity"/>
    <property type="evidence" value="ECO:0007669"/>
    <property type="project" value="InterPro"/>
</dbReference>
<dbReference type="GO" id="GO:0006829">
    <property type="term" value="P:zinc ion transport"/>
    <property type="evidence" value="ECO:0007669"/>
    <property type="project" value="InterPro"/>
</dbReference>
<evidence type="ECO:0000256" key="2">
    <source>
        <dbReference type="ARBA" id="ARBA00022448"/>
    </source>
</evidence>
<feature type="transmembrane region" description="Helical" evidence="7">
    <location>
        <begin position="136"/>
        <end position="155"/>
    </location>
</feature>
<dbReference type="InterPro" id="IPR036837">
    <property type="entry name" value="Cation_efflux_CTD_sf"/>
</dbReference>
<keyword evidence="2" id="KW-0813">Transport</keyword>
<name>A0A1G4YEV6_9ACTN</name>
<dbReference type="EMBL" id="FMUH01000004">
    <property type="protein sequence ID" value="SCX51894.1"/>
    <property type="molecule type" value="Genomic_DNA"/>
</dbReference>
<feature type="domain" description="Cation efflux protein transmembrane" evidence="8">
    <location>
        <begin position="37"/>
        <end position="246"/>
    </location>
</feature>
<sequence length="343" mass="35375">MTQPPDRPSAPAPAATTEGDGQGSGQGSGHGGGGAAIIAALLANLGIAAAKFVAFLVTGASSMLAEAIHSVADSGNQVLLLVGGRTSRRRPTAEHPFGFGRDRYVYGFLVAVVLFSVGGLFAVYEGVHKVLEPEELTSPGWAFGVLGVAVVLESFSLRTAIRETNEVRQPGESYWAFIRQARAPELPVVLLEDSAALTGLVFALAGVGLTAATGNGVYDGLGTVAIGVLLVAVASVLAVETKSLLVGESATPAARRAIEDALAGGEHVESVIHLRTQHLGPEELLVAAKIAVRHDDTAEAVARAIDEAEARVRRAVPIATVIYLEPDIRRRSGSPTGAPMTEG</sequence>
<dbReference type="InterPro" id="IPR040177">
    <property type="entry name" value="SLC30A9"/>
</dbReference>
<feature type="region of interest" description="Disordered" evidence="6">
    <location>
        <begin position="1"/>
        <end position="29"/>
    </location>
</feature>
<accession>A0A1G4YEV6</accession>
<keyword evidence="3 7" id="KW-0812">Transmembrane</keyword>
<keyword evidence="11" id="KW-1185">Reference proteome</keyword>